<dbReference type="Proteomes" id="UP000005408">
    <property type="component" value="Unassembled WGS sequence"/>
</dbReference>
<keyword evidence="2" id="KW-1185">Reference proteome</keyword>
<dbReference type="AlphaFoldDB" id="A0A8W8HMD4"/>
<reference evidence="1" key="1">
    <citation type="submission" date="2022-08" db="UniProtKB">
        <authorList>
            <consortium name="EnsemblMetazoa"/>
        </authorList>
    </citation>
    <scope>IDENTIFICATION</scope>
    <source>
        <strain evidence="1">05x7-T-G4-1.051#20</strain>
    </source>
</reference>
<dbReference type="GO" id="GO:0008168">
    <property type="term" value="F:methyltransferase activity"/>
    <property type="evidence" value="ECO:0007669"/>
    <property type="project" value="TreeGrafter"/>
</dbReference>
<dbReference type="InterPro" id="IPR026669">
    <property type="entry name" value="Arsenite_MeTrfase-like"/>
</dbReference>
<dbReference type="OMA" id="AWECISH"/>
<protein>
    <recommendedName>
        <fullName evidence="3">Methyltransferase domain-containing protein</fullName>
    </recommendedName>
</protein>
<organism evidence="1 2">
    <name type="scientific">Magallana gigas</name>
    <name type="common">Pacific oyster</name>
    <name type="synonym">Crassostrea gigas</name>
    <dbReference type="NCBI Taxonomy" id="29159"/>
    <lineage>
        <taxon>Eukaryota</taxon>
        <taxon>Metazoa</taxon>
        <taxon>Spiralia</taxon>
        <taxon>Lophotrochozoa</taxon>
        <taxon>Mollusca</taxon>
        <taxon>Bivalvia</taxon>
        <taxon>Autobranchia</taxon>
        <taxon>Pteriomorphia</taxon>
        <taxon>Ostreida</taxon>
        <taxon>Ostreoidea</taxon>
        <taxon>Ostreidae</taxon>
        <taxon>Magallana</taxon>
    </lineage>
</organism>
<dbReference type="PANTHER" id="PTHR43675">
    <property type="entry name" value="ARSENITE METHYLTRANSFERASE"/>
    <property type="match status" value="1"/>
</dbReference>
<proteinExistence type="predicted"/>
<evidence type="ECO:0000313" key="1">
    <source>
        <dbReference type="EnsemblMetazoa" id="G10241.24:cds"/>
    </source>
</evidence>
<dbReference type="InterPro" id="IPR029063">
    <property type="entry name" value="SAM-dependent_MTases_sf"/>
</dbReference>
<dbReference type="SUPFAM" id="SSF53335">
    <property type="entry name" value="S-adenosyl-L-methionine-dependent methyltransferases"/>
    <property type="match status" value="1"/>
</dbReference>
<sequence length="317" mass="35708">MDVVAAIDGFTSIYASLNSDQSLEFLNWVKENINDLIDKQIKSTGHNSDVMLESIREDVRSLLPLNGVTETEKICTPSVGPNADCDKLTTEHIDAFCFNDDDIDDLCDEGQMSRNYCSDCGSRNVRPLTFITHSASVKEIKYIFQHLLGDLRGKSVVDVGSRTGAILYGAYLMSEASCIVGVEIDPTFCQVQNQIVTKYNLQDRVQVYQKDIQHCGQLIQQADVLILNNVFEFFMPLDTQKSIWNFLYQNVRKKGCFIVTVPSIQESLDAIQLPLDLGTWLQESPTGEIITRANLLLYGDRESEDSELTQIHLYKVI</sequence>
<name>A0A8W8HMD4_MAGGI</name>
<dbReference type="EnsemblMetazoa" id="G10241.24">
    <property type="protein sequence ID" value="G10241.24:cds"/>
    <property type="gene ID" value="G10241"/>
</dbReference>
<dbReference type="OrthoDB" id="15794at2759"/>
<evidence type="ECO:0000313" key="2">
    <source>
        <dbReference type="Proteomes" id="UP000005408"/>
    </source>
</evidence>
<dbReference type="Gene3D" id="3.40.50.150">
    <property type="entry name" value="Vaccinia Virus protein VP39"/>
    <property type="match status" value="1"/>
</dbReference>
<accession>A0A8W8HMD4</accession>
<dbReference type="PANTHER" id="PTHR43675:SF1">
    <property type="entry name" value="RIKEN CDNA 2700097O09 GENE"/>
    <property type="match status" value="1"/>
</dbReference>
<evidence type="ECO:0008006" key="3">
    <source>
        <dbReference type="Google" id="ProtNLM"/>
    </source>
</evidence>